<name>A0A2T4UHX5_9ACTN</name>
<dbReference type="OrthoDB" id="9811281at2"/>
<organism evidence="10 11">
    <name type="scientific">Paraconexibacter algicola</name>
    <dbReference type="NCBI Taxonomy" id="2133960"/>
    <lineage>
        <taxon>Bacteria</taxon>
        <taxon>Bacillati</taxon>
        <taxon>Actinomycetota</taxon>
        <taxon>Thermoleophilia</taxon>
        <taxon>Solirubrobacterales</taxon>
        <taxon>Paraconexibacteraceae</taxon>
        <taxon>Paraconexibacter</taxon>
    </lineage>
</organism>
<feature type="compositionally biased region" description="Low complexity" evidence="7">
    <location>
        <begin position="29"/>
        <end position="46"/>
    </location>
</feature>
<evidence type="ECO:0000256" key="2">
    <source>
        <dbReference type="ARBA" id="ARBA00022617"/>
    </source>
</evidence>
<keyword evidence="3 6" id="KW-0479">Metal-binding</keyword>
<feature type="signal peptide" evidence="8">
    <location>
        <begin position="1"/>
        <end position="19"/>
    </location>
</feature>
<dbReference type="InterPro" id="IPR009056">
    <property type="entry name" value="Cyt_c-like_dom"/>
</dbReference>
<dbReference type="PROSITE" id="PS51007">
    <property type="entry name" value="CYTC"/>
    <property type="match status" value="1"/>
</dbReference>
<evidence type="ECO:0000256" key="8">
    <source>
        <dbReference type="SAM" id="SignalP"/>
    </source>
</evidence>
<dbReference type="PROSITE" id="PS51257">
    <property type="entry name" value="PROKAR_LIPOPROTEIN"/>
    <property type="match status" value="1"/>
</dbReference>
<reference evidence="10 11" key="1">
    <citation type="submission" date="2018-03" db="EMBL/GenBank/DDBJ databases">
        <title>Aquarubrobacter algicola gen. nov., sp. nov., a novel actinobacterium isolated from shallow eutrophic lake during the end of cyanobacterial harmful algal blooms.</title>
        <authorList>
            <person name="Chun S.J."/>
        </authorList>
    </citation>
    <scope>NUCLEOTIDE SEQUENCE [LARGE SCALE GENOMIC DNA]</scope>
    <source>
        <strain evidence="10 11">Seoho-28</strain>
    </source>
</reference>
<dbReference type="InterPro" id="IPR036909">
    <property type="entry name" value="Cyt_c-like_dom_sf"/>
</dbReference>
<protein>
    <submittedName>
        <fullName evidence="10">Sulfide dehydrogenase</fullName>
    </submittedName>
</protein>
<dbReference type="PRINTS" id="PR00605">
    <property type="entry name" value="CYTCHROMECIC"/>
</dbReference>
<feature type="region of interest" description="Disordered" evidence="7">
    <location>
        <begin position="22"/>
        <end position="46"/>
    </location>
</feature>
<dbReference type="Gene3D" id="1.10.760.10">
    <property type="entry name" value="Cytochrome c-like domain"/>
    <property type="match status" value="1"/>
</dbReference>
<dbReference type="GO" id="GO:0020037">
    <property type="term" value="F:heme binding"/>
    <property type="evidence" value="ECO:0007669"/>
    <property type="project" value="InterPro"/>
</dbReference>
<dbReference type="GO" id="GO:0009055">
    <property type="term" value="F:electron transfer activity"/>
    <property type="evidence" value="ECO:0007669"/>
    <property type="project" value="InterPro"/>
</dbReference>
<accession>A0A2T4UHX5</accession>
<evidence type="ECO:0000313" key="10">
    <source>
        <dbReference type="EMBL" id="PTL58833.1"/>
    </source>
</evidence>
<dbReference type="Proteomes" id="UP000240739">
    <property type="component" value="Unassembled WGS sequence"/>
</dbReference>
<gene>
    <name evidence="10" type="ORF">C7Y72_03785</name>
</gene>
<sequence>MSRRPLALALCAAALAVTAAGCGDDEEPSAGTAGTTSTASGASGPAAADGAKLFAQANCGSCHTLARAGTDGGFGPNLDETRLDVAAIERQIRVGGGGMPPFRGTLSPTDIAAIARYVAGGGDG</sequence>
<keyword evidence="11" id="KW-1185">Reference proteome</keyword>
<evidence type="ECO:0000256" key="1">
    <source>
        <dbReference type="ARBA" id="ARBA00022448"/>
    </source>
</evidence>
<dbReference type="AlphaFoldDB" id="A0A2T4UHX5"/>
<proteinExistence type="predicted"/>
<feature type="chain" id="PRO_5039519809" evidence="8">
    <location>
        <begin position="20"/>
        <end position="124"/>
    </location>
</feature>
<evidence type="ECO:0000256" key="7">
    <source>
        <dbReference type="SAM" id="MobiDB-lite"/>
    </source>
</evidence>
<evidence type="ECO:0000256" key="6">
    <source>
        <dbReference type="PROSITE-ProRule" id="PRU00433"/>
    </source>
</evidence>
<evidence type="ECO:0000256" key="5">
    <source>
        <dbReference type="ARBA" id="ARBA00023004"/>
    </source>
</evidence>
<keyword evidence="5 6" id="KW-0408">Iron</keyword>
<comment type="caution">
    <text evidence="10">The sequence shown here is derived from an EMBL/GenBank/DDBJ whole genome shotgun (WGS) entry which is preliminary data.</text>
</comment>
<keyword evidence="2 6" id="KW-0349">Heme</keyword>
<dbReference type="RefSeq" id="WP_107567270.1">
    <property type="nucleotide sequence ID" value="NZ_PYYB01000001.1"/>
</dbReference>
<evidence type="ECO:0000256" key="4">
    <source>
        <dbReference type="ARBA" id="ARBA00022982"/>
    </source>
</evidence>
<dbReference type="SUPFAM" id="SSF46626">
    <property type="entry name" value="Cytochrome c"/>
    <property type="match status" value="1"/>
</dbReference>
<evidence type="ECO:0000259" key="9">
    <source>
        <dbReference type="PROSITE" id="PS51007"/>
    </source>
</evidence>
<evidence type="ECO:0000256" key="3">
    <source>
        <dbReference type="ARBA" id="ARBA00022723"/>
    </source>
</evidence>
<keyword evidence="4" id="KW-0249">Electron transport</keyword>
<dbReference type="Pfam" id="PF13442">
    <property type="entry name" value="Cytochrome_CBB3"/>
    <property type="match status" value="1"/>
</dbReference>
<evidence type="ECO:0000313" key="11">
    <source>
        <dbReference type="Proteomes" id="UP000240739"/>
    </source>
</evidence>
<dbReference type="GO" id="GO:0005506">
    <property type="term" value="F:iron ion binding"/>
    <property type="evidence" value="ECO:0007669"/>
    <property type="project" value="InterPro"/>
</dbReference>
<feature type="domain" description="Cytochrome c" evidence="9">
    <location>
        <begin position="45"/>
        <end position="122"/>
    </location>
</feature>
<dbReference type="EMBL" id="PYYB01000001">
    <property type="protein sequence ID" value="PTL58833.1"/>
    <property type="molecule type" value="Genomic_DNA"/>
</dbReference>
<keyword evidence="1" id="KW-0813">Transport</keyword>
<keyword evidence="8" id="KW-0732">Signal</keyword>
<dbReference type="InterPro" id="IPR008168">
    <property type="entry name" value="Cyt_C_IC"/>
</dbReference>